<dbReference type="InterPro" id="IPR039360">
    <property type="entry name" value="Ras_GTPase"/>
</dbReference>
<comment type="caution">
    <text evidence="5">The sequence shown here is derived from an EMBL/GenBank/DDBJ whole genome shotgun (WGS) entry which is preliminary data.</text>
</comment>
<dbReference type="SUPFAM" id="SSF103657">
    <property type="entry name" value="BAR/IMD domain-like"/>
    <property type="match status" value="1"/>
</dbReference>
<dbReference type="InterPro" id="IPR001936">
    <property type="entry name" value="RasGAP_dom"/>
</dbReference>
<dbReference type="PANTHER" id="PTHR10194">
    <property type="entry name" value="RAS GTPASE-ACTIVATING PROTEINS"/>
    <property type="match status" value="1"/>
</dbReference>
<dbReference type="InterPro" id="IPR023152">
    <property type="entry name" value="RasGAP_CS"/>
</dbReference>
<dbReference type="Pfam" id="PF16746">
    <property type="entry name" value="BAR_3"/>
    <property type="match status" value="1"/>
</dbReference>
<dbReference type="EMBL" id="JASJQH010000240">
    <property type="protein sequence ID" value="KAK9765657.1"/>
    <property type="molecule type" value="Genomic_DNA"/>
</dbReference>
<protein>
    <submittedName>
        <fullName evidence="5">Uncharacterized protein</fullName>
    </submittedName>
</protein>
<keyword evidence="6" id="KW-1185">Reference proteome</keyword>
<dbReference type="Gene3D" id="2.60.40.150">
    <property type="entry name" value="C2 domain"/>
    <property type="match status" value="1"/>
</dbReference>
<accession>A0ABR2WVW0</accession>
<dbReference type="PROSITE" id="PS00509">
    <property type="entry name" value="RAS_GTPASE_ACTIV_1"/>
    <property type="match status" value="1"/>
</dbReference>
<dbReference type="SMART" id="SM00239">
    <property type="entry name" value="C2"/>
    <property type="match status" value="1"/>
</dbReference>
<evidence type="ECO:0000313" key="5">
    <source>
        <dbReference type="EMBL" id="KAK9765657.1"/>
    </source>
</evidence>
<dbReference type="InterPro" id="IPR008936">
    <property type="entry name" value="Rho_GTPase_activation_prot"/>
</dbReference>
<evidence type="ECO:0000259" key="2">
    <source>
        <dbReference type="PROSITE" id="PS50003"/>
    </source>
</evidence>
<dbReference type="SMART" id="SM00233">
    <property type="entry name" value="PH"/>
    <property type="match status" value="2"/>
</dbReference>
<dbReference type="SUPFAM" id="SSF50729">
    <property type="entry name" value="PH domain-like"/>
    <property type="match status" value="2"/>
</dbReference>
<dbReference type="InterPro" id="IPR027267">
    <property type="entry name" value="AH/BAR_dom_sf"/>
</dbReference>
<dbReference type="SMART" id="SM00323">
    <property type="entry name" value="RasGAP"/>
    <property type="match status" value="1"/>
</dbReference>
<evidence type="ECO:0000256" key="1">
    <source>
        <dbReference type="ARBA" id="ARBA00022468"/>
    </source>
</evidence>
<feature type="domain" description="PH" evidence="2">
    <location>
        <begin position="284"/>
        <end position="380"/>
    </location>
</feature>
<evidence type="ECO:0000313" key="6">
    <source>
        <dbReference type="Proteomes" id="UP001479436"/>
    </source>
</evidence>
<dbReference type="Gene3D" id="2.30.29.30">
    <property type="entry name" value="Pleckstrin-homology domain (PH domain)/Phosphotyrosine-binding domain (PTB)"/>
    <property type="match status" value="2"/>
</dbReference>
<dbReference type="PROSITE" id="PS50004">
    <property type="entry name" value="C2"/>
    <property type="match status" value="1"/>
</dbReference>
<reference evidence="5 6" key="1">
    <citation type="submission" date="2023-04" db="EMBL/GenBank/DDBJ databases">
        <title>Genome of Basidiobolus ranarum AG-B5.</title>
        <authorList>
            <person name="Stajich J.E."/>
            <person name="Carter-House D."/>
            <person name="Gryganskyi A."/>
        </authorList>
    </citation>
    <scope>NUCLEOTIDE SEQUENCE [LARGE SCALE GENOMIC DNA]</scope>
    <source>
        <strain evidence="5 6">AG-B5</strain>
    </source>
</reference>
<feature type="domain" description="PH" evidence="2">
    <location>
        <begin position="398"/>
        <end position="511"/>
    </location>
</feature>
<dbReference type="InterPro" id="IPR035892">
    <property type="entry name" value="C2_domain_sf"/>
</dbReference>
<dbReference type="InterPro" id="IPR004148">
    <property type="entry name" value="BAR_dom"/>
</dbReference>
<gene>
    <name evidence="5" type="ORF">K7432_005828</name>
</gene>
<dbReference type="InterPro" id="IPR000008">
    <property type="entry name" value="C2_dom"/>
</dbReference>
<dbReference type="Gene3D" id="1.20.1270.60">
    <property type="entry name" value="Arfaptin homology (AH) domain/BAR domain"/>
    <property type="match status" value="1"/>
</dbReference>
<feature type="domain" description="C2" evidence="3">
    <location>
        <begin position="510"/>
        <end position="623"/>
    </location>
</feature>
<dbReference type="Gene3D" id="1.10.506.10">
    <property type="entry name" value="GTPase Activation - p120gap, domain 1"/>
    <property type="match status" value="2"/>
</dbReference>
<dbReference type="PROSITE" id="PS50018">
    <property type="entry name" value="RAS_GTPASE_ACTIV_2"/>
    <property type="match status" value="1"/>
</dbReference>
<organism evidence="5 6">
    <name type="scientific">Basidiobolus ranarum</name>
    <dbReference type="NCBI Taxonomy" id="34480"/>
    <lineage>
        <taxon>Eukaryota</taxon>
        <taxon>Fungi</taxon>
        <taxon>Fungi incertae sedis</taxon>
        <taxon>Zoopagomycota</taxon>
        <taxon>Entomophthoromycotina</taxon>
        <taxon>Basidiobolomycetes</taxon>
        <taxon>Basidiobolales</taxon>
        <taxon>Basidiobolaceae</taxon>
        <taxon>Basidiobolus</taxon>
    </lineage>
</organism>
<dbReference type="Pfam" id="PF00616">
    <property type="entry name" value="RasGAP"/>
    <property type="match status" value="2"/>
</dbReference>
<proteinExistence type="predicted"/>
<evidence type="ECO:0000259" key="3">
    <source>
        <dbReference type="PROSITE" id="PS50004"/>
    </source>
</evidence>
<dbReference type="Pfam" id="PF00169">
    <property type="entry name" value="PH"/>
    <property type="match status" value="2"/>
</dbReference>
<dbReference type="PANTHER" id="PTHR10194:SF60">
    <property type="entry name" value="RAS GTPASE-ACTIVATING PROTEIN RASKOL"/>
    <property type="match status" value="1"/>
</dbReference>
<dbReference type="PROSITE" id="PS50003">
    <property type="entry name" value="PH_DOMAIN"/>
    <property type="match status" value="2"/>
</dbReference>
<feature type="domain" description="Ras-GAP" evidence="4">
    <location>
        <begin position="683"/>
        <end position="878"/>
    </location>
</feature>
<dbReference type="SUPFAM" id="SSF48350">
    <property type="entry name" value="GTPase activation domain, GAP"/>
    <property type="match status" value="1"/>
</dbReference>
<dbReference type="Pfam" id="PF00168">
    <property type="entry name" value="C2"/>
    <property type="match status" value="1"/>
</dbReference>
<dbReference type="InterPro" id="IPR011993">
    <property type="entry name" value="PH-like_dom_sf"/>
</dbReference>
<dbReference type="SUPFAM" id="SSF49562">
    <property type="entry name" value="C2 domain (Calcium/lipid-binding domain, CaLB)"/>
    <property type="match status" value="1"/>
</dbReference>
<sequence>MATAHLDLRDAFHDSPQYRANLVNAHKEAEAFESILNIWAEKTKIFVQAVAGLNEATDTILRLVTSPHNAPSFLDSHNFEHTRAELQEKFFSMENSFVSTLESDIIEPLLQFQGSVSQMLSEARREFLNSAEDYESIVYKYSSLPHLKNQKNDEFTNYLYNMKLESCKNSLKYANMLNELPLIRESLVLKKMNSFLDIMSTWFDGHQLSIDKAKPVINEVLESIEKEGVAQDIQSLQVDEHTLLEPIECHLTKYKQALGLLAYDEVSIATQISDLSVDSELMMNQGKSGYLLLRKANSRGGWTRHWFHIQMPEGLFIQCTNSVDQSIVVDLHASLVREADCDGRSYAFEISTPPILKYYFQAETDADMMEWVTALRVPHIRSINYHRNDLDVPSAGSVLVKSGSVYIRELKSSKNPHSTKDPLSVAANWRRIVLIIRTNGTLYQFDEHDKTVIETIKIKDLQRNQINLIDESALKKKNCFILKSKQRIHFFMTEGLSERNEWVSILKTFAQPEVLGYSEPPHFCYRLDRTYWISVIEGRGFGQADPYCYIELDGERKGKTSTKSKALNPIWVEDFLFTDLPALRSGIDVVVMNKNRLHKDSNIGKVRLPITYIQRDEMFEGWYPMMYESKISGYPAEMVGELRLRFKYEEVVVLPSSSYDNLLKLLLDVDSRLIFDLVNVSKNLEWFAENMMRIYAANGMAMEWLLFLARNEVELTDDSNILFRGNSILTKAIDGYMKLIGLQYVDEAIGDIVRSICENKIYVEVDELKLDRCEDIRAHWRVLVSYTKLLWKSIEKTQAKCPSELRVFFSELRGIILDKYPEQNQSVRYTCVSGFIFLRLFCPALLNPKQFQLVKEQPDARTRRTLTLLAKATQSLANLTDFNSKESYMAQMNEFVRENSVKLRDYIDYIATVQISNTSHHRIQNLQPPETFFKPPQVPYLIDVDKELSSFSSYVMRHREDLENLITEEKTSCSSKLLKRLLFNCNVLEEKTRLVMEGRNGHLASSISSLSDSSSQQTLSSYPSHSSFHSVSIV</sequence>
<evidence type="ECO:0000259" key="4">
    <source>
        <dbReference type="PROSITE" id="PS50018"/>
    </source>
</evidence>
<dbReference type="InterPro" id="IPR001849">
    <property type="entry name" value="PH_domain"/>
</dbReference>
<dbReference type="Proteomes" id="UP001479436">
    <property type="component" value="Unassembled WGS sequence"/>
</dbReference>
<keyword evidence="1" id="KW-0343">GTPase activation</keyword>
<name>A0ABR2WVW0_9FUNG</name>
<dbReference type="CDD" id="cd00030">
    <property type="entry name" value="C2"/>
    <property type="match status" value="1"/>
</dbReference>